<sequence>MNEDNSVPGEMTRLNQFMADCMSVGALRGFKHFSTHIRSREEIILRVYRDADPNADSGLVPICSSTVHDHVGRMHASDETKQILSSAKGQMAKPFDVSDDSLEKDAHGINFLIAGYQRYRCPYVWLRTDHERLVEVEEGQGLDKDAPVVLNTINCWRYYDIRPWDVIVEIICYTLDPWPQNPFSIDYAYFDKLTIEERVVATGAMLEFLRRAYLRHYFCSEILLGDIKRLQHQHFYCLNTLREYQQCAVFRGDE</sequence>
<dbReference type="Proteomes" id="UP001143981">
    <property type="component" value="Unassembled WGS sequence"/>
</dbReference>
<dbReference type="EMBL" id="JANBOI010000185">
    <property type="protein sequence ID" value="KAJ1732894.1"/>
    <property type="molecule type" value="Genomic_DNA"/>
</dbReference>
<proteinExistence type="predicted"/>
<dbReference type="Pfam" id="PF25377">
    <property type="entry name" value="DUF7886"/>
    <property type="match status" value="1"/>
</dbReference>
<protein>
    <recommendedName>
        <fullName evidence="1">DUF7886 domain-containing protein</fullName>
    </recommendedName>
</protein>
<name>A0A9W7YFN5_9FUNG</name>
<comment type="caution">
    <text evidence="2">The sequence shown here is derived from an EMBL/GenBank/DDBJ whole genome shotgun (WGS) entry which is preliminary data.</text>
</comment>
<dbReference type="PANTHER" id="PTHR47915">
    <property type="entry name" value="SI:DKEY-19B23.7"/>
    <property type="match status" value="1"/>
</dbReference>
<accession>A0A9W7YFN5</accession>
<dbReference type="AlphaFoldDB" id="A0A9W7YFN5"/>
<evidence type="ECO:0000313" key="2">
    <source>
        <dbReference type="EMBL" id="KAJ1732894.1"/>
    </source>
</evidence>
<dbReference type="InterPro" id="IPR057208">
    <property type="entry name" value="DUF7886"/>
</dbReference>
<dbReference type="OrthoDB" id="239865at2759"/>
<gene>
    <name evidence="2" type="ORF">LPJ61_001823</name>
</gene>
<evidence type="ECO:0000259" key="1">
    <source>
        <dbReference type="Pfam" id="PF25377"/>
    </source>
</evidence>
<evidence type="ECO:0000313" key="3">
    <source>
        <dbReference type="Proteomes" id="UP001143981"/>
    </source>
</evidence>
<keyword evidence="3" id="KW-1185">Reference proteome</keyword>
<organism evidence="2 3">
    <name type="scientific">Coemansia biformis</name>
    <dbReference type="NCBI Taxonomy" id="1286918"/>
    <lineage>
        <taxon>Eukaryota</taxon>
        <taxon>Fungi</taxon>
        <taxon>Fungi incertae sedis</taxon>
        <taxon>Zoopagomycota</taxon>
        <taxon>Kickxellomycotina</taxon>
        <taxon>Kickxellomycetes</taxon>
        <taxon>Kickxellales</taxon>
        <taxon>Kickxellaceae</taxon>
        <taxon>Coemansia</taxon>
    </lineage>
</organism>
<reference evidence="2" key="1">
    <citation type="submission" date="2022-07" db="EMBL/GenBank/DDBJ databases">
        <title>Phylogenomic reconstructions and comparative analyses of Kickxellomycotina fungi.</title>
        <authorList>
            <person name="Reynolds N.K."/>
            <person name="Stajich J.E."/>
            <person name="Barry K."/>
            <person name="Grigoriev I.V."/>
            <person name="Crous P."/>
            <person name="Smith M.E."/>
        </authorList>
    </citation>
    <scope>NUCLEOTIDE SEQUENCE</scope>
    <source>
        <strain evidence="2">BCRC 34381</strain>
    </source>
</reference>
<feature type="domain" description="DUF7886" evidence="1">
    <location>
        <begin position="100"/>
        <end position="235"/>
    </location>
</feature>
<dbReference type="PANTHER" id="PTHR47915:SF1">
    <property type="entry name" value="SI:DKEY-19B23.7"/>
    <property type="match status" value="1"/>
</dbReference>